<protein>
    <recommendedName>
        <fullName evidence="1">Chitin-binding type-2 domain-containing protein</fullName>
    </recommendedName>
</protein>
<dbReference type="SMART" id="SM00494">
    <property type="entry name" value="ChtBD2"/>
    <property type="match status" value="1"/>
</dbReference>
<dbReference type="InterPro" id="IPR002557">
    <property type="entry name" value="Chitin-bd_dom"/>
</dbReference>
<sequence>MLVFLIVVSICVAVYLMWYLCRRGKADETDFDCSPFLFGNFANVNDCQTFYMCVGGHALLLFCSDSDYYDKELKTCVADASVCGDRPIIRPIINT</sequence>
<proteinExistence type="predicted"/>
<dbReference type="GeneID" id="10722918"/>
<accession>F4ZKR4</accession>
<name>F4ZKR4_9BBAC</name>
<dbReference type="SUPFAM" id="SSF57625">
    <property type="entry name" value="Invertebrate chitin-binding proteins"/>
    <property type="match status" value="1"/>
</dbReference>
<dbReference type="KEGG" id="vg:10722918"/>
<dbReference type="Pfam" id="PF01607">
    <property type="entry name" value="CBM_14"/>
    <property type="match status" value="1"/>
</dbReference>
<dbReference type="GO" id="GO:0005576">
    <property type="term" value="C:extracellular region"/>
    <property type="evidence" value="ECO:0007669"/>
    <property type="project" value="InterPro"/>
</dbReference>
<reference evidence="2 3" key="1">
    <citation type="journal article" date="2011" name="Arch. Virol.">
        <title>Genomic sequencing and analysis of Clostera anachoreta granulovirus.</title>
        <authorList>
            <person name="Liang Z."/>
            <person name="Zhang X."/>
            <person name="Yin X."/>
            <person name="Cao S."/>
            <person name="Xu F."/>
        </authorList>
    </citation>
    <scope>NUCLEOTIDE SEQUENCE [LARGE SCALE GENOMIC DNA]</scope>
    <source>
        <strain evidence="2">ClanGV-HBHN</strain>
    </source>
</reference>
<dbReference type="Gene3D" id="2.170.140.10">
    <property type="entry name" value="Chitin binding domain"/>
    <property type="match status" value="1"/>
</dbReference>
<evidence type="ECO:0000313" key="3">
    <source>
        <dbReference type="Proteomes" id="UP000203549"/>
    </source>
</evidence>
<keyword evidence="3" id="KW-1185">Reference proteome</keyword>
<dbReference type="GO" id="GO:0008061">
    <property type="term" value="F:chitin binding"/>
    <property type="evidence" value="ECO:0007669"/>
    <property type="project" value="InterPro"/>
</dbReference>
<dbReference type="EMBL" id="HQ116624">
    <property type="protein sequence ID" value="AEB00325.1"/>
    <property type="molecule type" value="Genomic_DNA"/>
</dbReference>
<dbReference type="PROSITE" id="PS50940">
    <property type="entry name" value="CHIT_BIND_II"/>
    <property type="match status" value="1"/>
</dbReference>
<feature type="domain" description="Chitin-binding type-2" evidence="1">
    <location>
        <begin position="30"/>
        <end position="85"/>
    </location>
</feature>
<evidence type="ECO:0000313" key="2">
    <source>
        <dbReference type="EMBL" id="AEB00325.1"/>
    </source>
</evidence>
<dbReference type="OrthoDB" id="29039at10239"/>
<dbReference type="RefSeq" id="YP_004376245.1">
    <property type="nucleotide sequence ID" value="NC_015398.1"/>
</dbReference>
<dbReference type="Proteomes" id="UP000203549">
    <property type="component" value="Segment"/>
</dbReference>
<organism evidence="2 3">
    <name type="scientific">Clostera anachoreta granulovirus</name>
    <dbReference type="NCBI Taxonomy" id="283675"/>
    <lineage>
        <taxon>Viruses</taxon>
        <taxon>Viruses incertae sedis</taxon>
        <taxon>Naldaviricetes</taxon>
        <taxon>Lefavirales</taxon>
        <taxon>Baculoviridae</taxon>
        <taxon>Betabaculovirus</taxon>
        <taxon>Betabaculovirus clanachoretae</taxon>
    </lineage>
</organism>
<evidence type="ECO:0000259" key="1">
    <source>
        <dbReference type="PROSITE" id="PS50940"/>
    </source>
</evidence>
<dbReference type="InterPro" id="IPR036508">
    <property type="entry name" value="Chitin-bd_dom_sf"/>
</dbReference>